<evidence type="ECO:0000313" key="4">
    <source>
        <dbReference type="Proteomes" id="UP000515349"/>
    </source>
</evidence>
<evidence type="ECO:0000256" key="1">
    <source>
        <dbReference type="SAM" id="MobiDB-lite"/>
    </source>
</evidence>
<evidence type="ECO:0000313" key="3">
    <source>
        <dbReference type="EMBL" id="QMS98789.1"/>
    </source>
</evidence>
<dbReference type="EMBL" id="JACEUX010000001">
    <property type="protein sequence ID" value="MBA5245808.1"/>
    <property type="molecule type" value="Genomic_DNA"/>
</dbReference>
<reference evidence="5" key="2">
    <citation type="submission" date="2020-07" db="EMBL/GenBank/DDBJ databases">
        <title>Flavobacterium sp. xlx-214.</title>
        <authorList>
            <person name="Yang C."/>
        </authorList>
    </citation>
    <scope>NUCLEOTIDE SEQUENCE [LARGE SCALE GENOMIC DNA]</scope>
    <source>
        <strain evidence="5">CX-624</strain>
    </source>
</reference>
<name>A0A7D7R6C5_9FLAO</name>
<dbReference type="Proteomes" id="UP000515349">
    <property type="component" value="Chromosome"/>
</dbReference>
<keyword evidence="5" id="KW-1185">Reference proteome</keyword>
<dbReference type="EMBL" id="CP059472">
    <property type="protein sequence ID" value="QMS98789.1"/>
    <property type="molecule type" value="Genomic_DNA"/>
</dbReference>
<proteinExistence type="predicted"/>
<feature type="region of interest" description="Disordered" evidence="1">
    <location>
        <begin position="1"/>
        <end position="65"/>
    </location>
</feature>
<feature type="compositionally biased region" description="Basic and acidic residues" evidence="1">
    <location>
        <begin position="32"/>
        <end position="65"/>
    </location>
</feature>
<dbReference type="AlphaFoldDB" id="A0A7D7R6C5"/>
<reference evidence="2" key="3">
    <citation type="submission" date="2020-07" db="EMBL/GenBank/DDBJ databases">
        <authorList>
            <person name="Yang C."/>
        </authorList>
    </citation>
    <scope>NUCLEOTIDE SEQUENCE</scope>
    <source>
        <strain evidence="2">Cx-624</strain>
    </source>
</reference>
<gene>
    <name evidence="3" type="ORF">H1R16_01900</name>
    <name evidence="2" type="ORF">H2507_01370</name>
</gene>
<sequence length="65" mass="7161">MEKEKNVGGSKDGKSDVKKENQDYQNVPASSEKVKSGGSMKKEVRETSKTHKDGKTHNNDEHSGN</sequence>
<evidence type="ECO:0000313" key="5">
    <source>
        <dbReference type="Proteomes" id="UP000539710"/>
    </source>
</evidence>
<protein>
    <submittedName>
        <fullName evidence="3">Uncharacterized protein</fullName>
    </submittedName>
</protein>
<feature type="compositionally biased region" description="Basic and acidic residues" evidence="1">
    <location>
        <begin position="1"/>
        <end position="22"/>
    </location>
</feature>
<dbReference type="RefSeq" id="WP_181885925.1">
    <property type="nucleotide sequence ID" value="NZ_CP059472.1"/>
</dbReference>
<organism evidence="3 4">
    <name type="scientific">Marnyiella aurantia</name>
    <dbReference type="NCBI Taxonomy" id="2758037"/>
    <lineage>
        <taxon>Bacteria</taxon>
        <taxon>Pseudomonadati</taxon>
        <taxon>Bacteroidota</taxon>
        <taxon>Flavobacteriia</taxon>
        <taxon>Flavobacteriales</taxon>
        <taxon>Weeksellaceae</taxon>
        <taxon>Marnyiella</taxon>
    </lineage>
</organism>
<dbReference type="KEGG" id="cbau:H1R16_01900"/>
<dbReference type="Proteomes" id="UP000539710">
    <property type="component" value="Unassembled WGS sequence"/>
</dbReference>
<evidence type="ECO:0000313" key="2">
    <source>
        <dbReference type="EMBL" id="MBA5245808.1"/>
    </source>
</evidence>
<accession>A0A7D7R6C5</accession>
<reference evidence="3 4" key="1">
    <citation type="submission" date="2020-07" db="EMBL/GenBank/DDBJ databases">
        <title>Chryseobacterium sp.cx-624.</title>
        <authorList>
            <person name="Yang C."/>
        </authorList>
    </citation>
    <scope>NUCLEOTIDE SEQUENCE [LARGE SCALE GENOMIC DNA]</scope>
    <source>
        <strain evidence="3">Cx-624</strain>
        <strain evidence="4">cx-624</strain>
    </source>
</reference>